<organism evidence="11 12">
    <name type="scientific">Pseudooctadecabacter jejudonensis</name>
    <dbReference type="NCBI Taxonomy" id="1391910"/>
    <lineage>
        <taxon>Bacteria</taxon>
        <taxon>Pseudomonadati</taxon>
        <taxon>Pseudomonadota</taxon>
        <taxon>Alphaproteobacteria</taxon>
        <taxon>Rhodobacterales</taxon>
        <taxon>Paracoccaceae</taxon>
        <taxon>Pseudooctadecabacter</taxon>
    </lineage>
</organism>
<dbReference type="Proteomes" id="UP000193623">
    <property type="component" value="Unassembled WGS sequence"/>
</dbReference>
<evidence type="ECO:0000256" key="3">
    <source>
        <dbReference type="ARBA" id="ARBA00022475"/>
    </source>
</evidence>
<proteinExistence type="inferred from homology"/>
<comment type="similarity">
    <text evidence="2">Belongs to the bacterial sugar transferase family.</text>
</comment>
<accession>A0A1Y5SQ05</accession>
<feature type="domain" description="Bacterial sugar transferase" evidence="10">
    <location>
        <begin position="47"/>
        <end position="200"/>
    </location>
</feature>
<evidence type="ECO:0000313" key="12">
    <source>
        <dbReference type="Proteomes" id="UP000193623"/>
    </source>
</evidence>
<keyword evidence="6 9" id="KW-1133">Transmembrane helix</keyword>
<keyword evidence="8" id="KW-0270">Exopolysaccharide synthesis</keyword>
<dbReference type="GO" id="GO:0005886">
    <property type="term" value="C:plasma membrane"/>
    <property type="evidence" value="ECO:0007669"/>
    <property type="project" value="UniProtKB-SubCell"/>
</dbReference>
<dbReference type="EC" id="2.7.8.-" evidence="11"/>
<name>A0A1Y5SQ05_9RHOB</name>
<evidence type="ECO:0000256" key="1">
    <source>
        <dbReference type="ARBA" id="ARBA00004236"/>
    </source>
</evidence>
<dbReference type="GO" id="GO:0000271">
    <property type="term" value="P:polysaccharide biosynthetic process"/>
    <property type="evidence" value="ECO:0007669"/>
    <property type="project" value="UniProtKB-KW"/>
</dbReference>
<reference evidence="11 12" key="1">
    <citation type="submission" date="2017-03" db="EMBL/GenBank/DDBJ databases">
        <authorList>
            <person name="Afonso C.L."/>
            <person name="Miller P.J."/>
            <person name="Scott M.A."/>
            <person name="Spackman E."/>
            <person name="Goraichik I."/>
            <person name="Dimitrov K.M."/>
            <person name="Suarez D.L."/>
            <person name="Swayne D.E."/>
        </authorList>
    </citation>
    <scope>NUCLEOTIDE SEQUENCE [LARGE SCALE GENOMIC DNA]</scope>
    <source>
        <strain evidence="11 12">CECT 8397</strain>
    </source>
</reference>
<dbReference type="OrthoDB" id="9808602at2"/>
<evidence type="ECO:0000256" key="7">
    <source>
        <dbReference type="ARBA" id="ARBA00023136"/>
    </source>
</evidence>
<feature type="transmembrane region" description="Helical" evidence="9">
    <location>
        <begin position="49"/>
        <end position="72"/>
    </location>
</feature>
<dbReference type="AlphaFoldDB" id="A0A1Y5SQ05"/>
<evidence type="ECO:0000256" key="9">
    <source>
        <dbReference type="SAM" id="Phobius"/>
    </source>
</evidence>
<keyword evidence="7 9" id="KW-0472">Membrane</keyword>
<sequence>MLDSSPFDLKAFDAHVRATRARTLQVLQRSAPGGFVPVYPRFHAAYNRMIGLVLFLAALPLLVVLTVLVLVIQGRPIFYAGPRLGKDQVSFNIFKFRTLDTAKAKALTADKVLPRNSNIETRMGKFLRGSRLDELPQLWNIVRGDMNIVGPRPVRPELARTEQMLNLHYNIRFAVVPGLIGPTQAYLCHGTSKRIRARYNYGLCSRRVSYIREIALFTRVGWAVLSTTGRLVMKKLRPNQAAADSAQTAQLWNLRLKTAGGQVLPALAFEGMKIGLPHGQNITAGILLIDQAKGLRKANVVLRRLSAPDGDLTHQVVPADEVAVHLVGRYLMKDAVVQPVQPRPRPEHDVAILRGKRPILRPEQTVIS</sequence>
<dbReference type="EMBL" id="FWFT01000003">
    <property type="protein sequence ID" value="SLN45751.1"/>
    <property type="molecule type" value="Genomic_DNA"/>
</dbReference>
<keyword evidence="5 9" id="KW-0812">Transmembrane</keyword>
<evidence type="ECO:0000256" key="8">
    <source>
        <dbReference type="ARBA" id="ARBA00023169"/>
    </source>
</evidence>
<keyword evidence="12" id="KW-1185">Reference proteome</keyword>
<evidence type="ECO:0000256" key="2">
    <source>
        <dbReference type="ARBA" id="ARBA00006464"/>
    </source>
</evidence>
<dbReference type="RefSeq" id="WP_085864789.1">
    <property type="nucleotide sequence ID" value="NZ_FWFT01000003.1"/>
</dbReference>
<evidence type="ECO:0000259" key="10">
    <source>
        <dbReference type="Pfam" id="PF02397"/>
    </source>
</evidence>
<evidence type="ECO:0000313" key="11">
    <source>
        <dbReference type="EMBL" id="SLN45751.1"/>
    </source>
</evidence>
<dbReference type="PANTHER" id="PTHR30576:SF4">
    <property type="entry name" value="UNDECAPRENYL-PHOSPHATE GALACTOSE PHOSPHOTRANSFERASE"/>
    <property type="match status" value="1"/>
</dbReference>
<keyword evidence="4 11" id="KW-0808">Transferase</keyword>
<protein>
    <submittedName>
        <fullName evidence="11">Putative undecaprenyl-phosphate N-acetylgalactosaminyl 1-phosphate transferase</fullName>
        <ecNumber evidence="11">2.7.8.-</ecNumber>
    </submittedName>
</protein>
<dbReference type="Pfam" id="PF02397">
    <property type="entry name" value="Bac_transf"/>
    <property type="match status" value="1"/>
</dbReference>
<evidence type="ECO:0000256" key="5">
    <source>
        <dbReference type="ARBA" id="ARBA00022692"/>
    </source>
</evidence>
<evidence type="ECO:0000256" key="4">
    <source>
        <dbReference type="ARBA" id="ARBA00022679"/>
    </source>
</evidence>
<comment type="subcellular location">
    <subcellularLocation>
        <location evidence="1">Cell membrane</location>
    </subcellularLocation>
</comment>
<dbReference type="GO" id="GO:0016780">
    <property type="term" value="F:phosphotransferase activity, for other substituted phosphate groups"/>
    <property type="evidence" value="ECO:0007669"/>
    <property type="project" value="TreeGrafter"/>
</dbReference>
<keyword evidence="3" id="KW-1003">Cell membrane</keyword>
<dbReference type="PANTHER" id="PTHR30576">
    <property type="entry name" value="COLANIC BIOSYNTHESIS UDP-GLUCOSE LIPID CARRIER TRANSFERASE"/>
    <property type="match status" value="1"/>
</dbReference>
<dbReference type="InterPro" id="IPR003362">
    <property type="entry name" value="Bact_transf"/>
</dbReference>
<gene>
    <name evidence="11" type="primary">tuaA</name>
    <name evidence="11" type="ORF">PSJ8397_02401</name>
</gene>
<evidence type="ECO:0000256" key="6">
    <source>
        <dbReference type="ARBA" id="ARBA00022989"/>
    </source>
</evidence>